<dbReference type="GO" id="GO:0003964">
    <property type="term" value="F:RNA-directed DNA polymerase activity"/>
    <property type="evidence" value="ECO:0007669"/>
    <property type="project" value="UniProtKB-KW"/>
</dbReference>
<dbReference type="Pfam" id="PF13966">
    <property type="entry name" value="zf-RVT"/>
    <property type="match status" value="1"/>
</dbReference>
<dbReference type="CDD" id="cd06222">
    <property type="entry name" value="RNase_H_like"/>
    <property type="match status" value="1"/>
</dbReference>
<proteinExistence type="predicted"/>
<dbReference type="SUPFAM" id="SSF53098">
    <property type="entry name" value="Ribonuclease H-like"/>
    <property type="match status" value="1"/>
</dbReference>
<dbReference type="PANTHER" id="PTHR33116">
    <property type="entry name" value="REVERSE TRANSCRIPTASE ZINC-BINDING DOMAIN-CONTAINING PROTEIN-RELATED-RELATED"/>
    <property type="match status" value="1"/>
</dbReference>
<keyword evidence="3" id="KW-0548">Nucleotidyltransferase</keyword>
<evidence type="ECO:0000313" key="3">
    <source>
        <dbReference type="EMBL" id="KAJ4775875.1"/>
    </source>
</evidence>
<organism evidence="3 4">
    <name type="scientific">Rhynchospora pubera</name>
    <dbReference type="NCBI Taxonomy" id="906938"/>
    <lineage>
        <taxon>Eukaryota</taxon>
        <taxon>Viridiplantae</taxon>
        <taxon>Streptophyta</taxon>
        <taxon>Embryophyta</taxon>
        <taxon>Tracheophyta</taxon>
        <taxon>Spermatophyta</taxon>
        <taxon>Magnoliopsida</taxon>
        <taxon>Liliopsida</taxon>
        <taxon>Poales</taxon>
        <taxon>Cyperaceae</taxon>
        <taxon>Cyperoideae</taxon>
        <taxon>Rhynchosporeae</taxon>
        <taxon>Rhynchospora</taxon>
    </lineage>
</organism>
<gene>
    <name evidence="3" type="ORF">LUZ62_060132</name>
</gene>
<dbReference type="InterPro" id="IPR044730">
    <property type="entry name" value="RNase_H-like_dom_plant"/>
</dbReference>
<dbReference type="PANTHER" id="PTHR33116:SF78">
    <property type="entry name" value="OS12G0587133 PROTEIN"/>
    <property type="match status" value="1"/>
</dbReference>
<dbReference type="InterPro" id="IPR012337">
    <property type="entry name" value="RNaseH-like_sf"/>
</dbReference>
<name>A0AAV8E8M5_9POAL</name>
<dbReference type="InterPro" id="IPR026960">
    <property type="entry name" value="RVT-Znf"/>
</dbReference>
<protein>
    <submittedName>
        <fullName evidence="3">RNA-directed DNA polymerase (Reverse transcriptase)-related family protein</fullName>
    </submittedName>
</protein>
<comment type="caution">
    <text evidence="3">The sequence shown here is derived from an EMBL/GenBank/DDBJ whole genome shotgun (WGS) entry which is preliminary data.</text>
</comment>
<evidence type="ECO:0000259" key="2">
    <source>
        <dbReference type="Pfam" id="PF13966"/>
    </source>
</evidence>
<keyword evidence="3" id="KW-0695">RNA-directed DNA polymerase</keyword>
<reference evidence="3" key="1">
    <citation type="submission" date="2022-08" db="EMBL/GenBank/DDBJ databases">
        <authorList>
            <person name="Marques A."/>
        </authorList>
    </citation>
    <scope>NUCLEOTIDE SEQUENCE</scope>
    <source>
        <strain evidence="3">RhyPub2mFocal</strain>
        <tissue evidence="3">Leaves</tissue>
    </source>
</reference>
<dbReference type="Gene3D" id="3.30.420.10">
    <property type="entry name" value="Ribonuclease H-like superfamily/Ribonuclease H"/>
    <property type="match status" value="1"/>
</dbReference>
<dbReference type="InterPro" id="IPR036397">
    <property type="entry name" value="RNaseH_sf"/>
</dbReference>
<keyword evidence="3" id="KW-0808">Transferase</keyword>
<dbReference type="EMBL" id="JAMFTS010000003">
    <property type="protein sequence ID" value="KAJ4775875.1"/>
    <property type="molecule type" value="Genomic_DNA"/>
</dbReference>
<evidence type="ECO:0000259" key="1">
    <source>
        <dbReference type="Pfam" id="PF13456"/>
    </source>
</evidence>
<dbReference type="AlphaFoldDB" id="A0AAV8E8M5"/>
<feature type="domain" description="RNase H type-1" evidence="1">
    <location>
        <begin position="590"/>
        <end position="680"/>
    </location>
</feature>
<dbReference type="GO" id="GO:0003676">
    <property type="term" value="F:nucleic acid binding"/>
    <property type="evidence" value="ECO:0007669"/>
    <property type="project" value="InterPro"/>
</dbReference>
<feature type="domain" description="Reverse transcriptase zinc-binding" evidence="2">
    <location>
        <begin position="388"/>
        <end position="458"/>
    </location>
</feature>
<dbReference type="InterPro" id="IPR002156">
    <property type="entry name" value="RNaseH_domain"/>
</dbReference>
<dbReference type="Pfam" id="PF13456">
    <property type="entry name" value="RVT_3"/>
    <property type="match status" value="1"/>
</dbReference>
<sequence>MCMDVLSRSLDFHANRGFITGIKVARNAPRLTSILFADDLIIFGEATVQQVLRTQSILQSFCHISGQRIGHDKSYIWFSRSTKEQQRRCIAQLLNASFGGDSHAYLRVPVSASRPAHFDQLVNKVQRRISTWAAKSLSQAGKIVLIRSVVEPLIVFNTAGGPLPATVASKIEMLIRSFFWENGGKQKMHLISWDRITLRKEEGGLGLRKVQIINGAMMLKILWKVASREHEDSPWAKLLRAKYLTMRTLWLSGEPRRCTKLWRTLMQYRQVLQPHVQWQIGAGDKCMVFGEPWHDLWQAVTPVSSRQRSMRLQELIEPAGQGWSHNSLADNLGVPVGLRIITLHPRPPMELSTRSDKLLYTRADSGKFNFKEASLLLQSHTPSLPQPLTSILKVIWHIPGLLPRVRLFLWKLVNDALPLRGTCASRLRQQIPACQICGDGPDLPLHALFLCPFAETYWFASSLRMSNLPPDILGILYTICQSMDGPQFTSFANNLWALWKSRCSHIYEGSPISTGTIAKLAANYNRMSRLVSSLKIPKPLTHLWHTAASDASGGFSCFVDGSFNPPNSGGWAYVLFFNGLLQQYELGSGHAYSAFGTEIQAMHMAVRAAIQLGIELGTFFTDCLQLQQILEGKTNLDSVPWQDFNSTVELTSLFRLHHGYSCSFVPRESNQESHMLANHARLRLDRCGKKGRREEVGRSIGKCVIL</sequence>
<accession>A0AAV8E8M5</accession>
<keyword evidence="4" id="KW-1185">Reference proteome</keyword>
<dbReference type="GO" id="GO:0004523">
    <property type="term" value="F:RNA-DNA hybrid ribonuclease activity"/>
    <property type="evidence" value="ECO:0007669"/>
    <property type="project" value="InterPro"/>
</dbReference>
<dbReference type="Proteomes" id="UP001140206">
    <property type="component" value="Chromosome 3"/>
</dbReference>
<evidence type="ECO:0000313" key="4">
    <source>
        <dbReference type="Proteomes" id="UP001140206"/>
    </source>
</evidence>